<dbReference type="Proteomes" id="UP001208570">
    <property type="component" value="Unassembled WGS sequence"/>
</dbReference>
<evidence type="ECO:0000313" key="3">
    <source>
        <dbReference type="Proteomes" id="UP001208570"/>
    </source>
</evidence>
<dbReference type="AlphaFoldDB" id="A0AAD9JPN4"/>
<reference evidence="2" key="1">
    <citation type="journal article" date="2023" name="Mol. Biol. Evol.">
        <title>Third-Generation Sequencing Reveals the Adaptive Role of the Epigenome in Three Deep-Sea Polychaetes.</title>
        <authorList>
            <person name="Perez M."/>
            <person name="Aroh O."/>
            <person name="Sun Y."/>
            <person name="Lan Y."/>
            <person name="Juniper S.K."/>
            <person name="Young C.R."/>
            <person name="Angers B."/>
            <person name="Qian P.Y."/>
        </authorList>
    </citation>
    <scope>NUCLEOTIDE SEQUENCE</scope>
    <source>
        <strain evidence="2">P08H-3</strain>
    </source>
</reference>
<dbReference type="EMBL" id="JAODUP010000201">
    <property type="protein sequence ID" value="KAK2156976.1"/>
    <property type="molecule type" value="Genomic_DNA"/>
</dbReference>
<protein>
    <submittedName>
        <fullName evidence="2">Uncharacterized protein</fullName>
    </submittedName>
</protein>
<evidence type="ECO:0000256" key="1">
    <source>
        <dbReference type="SAM" id="MobiDB-lite"/>
    </source>
</evidence>
<dbReference type="InterPro" id="IPR008606">
    <property type="entry name" value="EIF4EBP"/>
</dbReference>
<keyword evidence="3" id="KW-1185">Reference proteome</keyword>
<proteinExistence type="predicted"/>
<organism evidence="2 3">
    <name type="scientific">Paralvinella palmiformis</name>
    <dbReference type="NCBI Taxonomy" id="53620"/>
    <lineage>
        <taxon>Eukaryota</taxon>
        <taxon>Metazoa</taxon>
        <taxon>Spiralia</taxon>
        <taxon>Lophotrochozoa</taxon>
        <taxon>Annelida</taxon>
        <taxon>Polychaeta</taxon>
        <taxon>Sedentaria</taxon>
        <taxon>Canalipalpata</taxon>
        <taxon>Terebellida</taxon>
        <taxon>Terebelliformia</taxon>
        <taxon>Alvinellidae</taxon>
        <taxon>Paralvinella</taxon>
    </lineage>
</organism>
<accession>A0AAD9JPN4</accession>
<feature type="region of interest" description="Disordered" evidence="1">
    <location>
        <begin position="1"/>
        <end position="44"/>
    </location>
</feature>
<dbReference type="Pfam" id="PF05456">
    <property type="entry name" value="eIF_4EBP"/>
    <property type="match status" value="1"/>
</dbReference>
<dbReference type="GO" id="GO:0008190">
    <property type="term" value="F:eukaryotic initiation factor 4E binding"/>
    <property type="evidence" value="ECO:0007669"/>
    <property type="project" value="InterPro"/>
</dbReference>
<feature type="region of interest" description="Disordered" evidence="1">
    <location>
        <begin position="72"/>
        <end position="97"/>
    </location>
</feature>
<name>A0AAD9JPN4_9ANNE</name>
<evidence type="ECO:0000313" key="2">
    <source>
        <dbReference type="EMBL" id="KAK2156976.1"/>
    </source>
</evidence>
<dbReference type="GO" id="GO:0045947">
    <property type="term" value="P:negative regulation of translational initiation"/>
    <property type="evidence" value="ECO:0007669"/>
    <property type="project" value="InterPro"/>
</dbReference>
<sequence length="97" mass="10437">MQCRNSPLAKSPPPNLPKIPGVTTPDTGAVENGQEQEKAPTKPGGEVLLKFSSVLPNIQLKVERSLSLRWTSRQKGDNDCDTAPPHTTGCLKIGQFS</sequence>
<gene>
    <name evidence="2" type="ORF">LSH36_201g03045</name>
</gene>
<comment type="caution">
    <text evidence="2">The sequence shown here is derived from an EMBL/GenBank/DDBJ whole genome shotgun (WGS) entry which is preliminary data.</text>
</comment>